<dbReference type="PANTHER" id="PTHR33747">
    <property type="entry name" value="UPF0225 PROTEIN SCO1677"/>
    <property type="match status" value="1"/>
</dbReference>
<organism evidence="2 3">
    <name type="scientific">Pseudoduganella plicata</name>
    <dbReference type="NCBI Taxonomy" id="321984"/>
    <lineage>
        <taxon>Bacteria</taxon>
        <taxon>Pseudomonadati</taxon>
        <taxon>Pseudomonadota</taxon>
        <taxon>Betaproteobacteria</taxon>
        <taxon>Burkholderiales</taxon>
        <taxon>Oxalobacteraceae</taxon>
        <taxon>Telluria group</taxon>
        <taxon>Pseudoduganella</taxon>
    </lineage>
</organism>
<dbReference type="InterPro" id="IPR032710">
    <property type="entry name" value="NTF2-like_dom_sf"/>
</dbReference>
<name>A0AA87YCS9_9BURK</name>
<feature type="domain" description="YchJ-like middle NTF2-like" evidence="1">
    <location>
        <begin position="42"/>
        <end position="151"/>
    </location>
</feature>
<evidence type="ECO:0000313" key="3">
    <source>
        <dbReference type="Proteomes" id="UP000619512"/>
    </source>
</evidence>
<proteinExistence type="predicted"/>
<dbReference type="SUPFAM" id="SSF54427">
    <property type="entry name" value="NTF2-like"/>
    <property type="match status" value="1"/>
</dbReference>
<evidence type="ECO:0000259" key="1">
    <source>
        <dbReference type="Pfam" id="PF17775"/>
    </source>
</evidence>
<gene>
    <name evidence="2" type="ORF">GCM10007388_26160</name>
</gene>
<dbReference type="EMBL" id="BMWW01000004">
    <property type="protein sequence ID" value="GGY91652.1"/>
    <property type="molecule type" value="Genomic_DNA"/>
</dbReference>
<dbReference type="Gene3D" id="3.10.450.50">
    <property type="match status" value="1"/>
</dbReference>
<dbReference type="PANTHER" id="PTHR33747:SF1">
    <property type="entry name" value="ADENYLATE CYCLASE-ASSOCIATED CAP C-TERMINAL DOMAIN-CONTAINING PROTEIN"/>
    <property type="match status" value="1"/>
</dbReference>
<dbReference type="Pfam" id="PF17775">
    <property type="entry name" value="YchJ_M-like"/>
    <property type="match status" value="1"/>
</dbReference>
<evidence type="ECO:0000313" key="2">
    <source>
        <dbReference type="EMBL" id="GGY91652.1"/>
    </source>
</evidence>
<reference evidence="2" key="2">
    <citation type="submission" date="2022-12" db="EMBL/GenBank/DDBJ databases">
        <authorList>
            <person name="Sun Q."/>
            <person name="Kim S."/>
        </authorList>
    </citation>
    <scope>NUCLEOTIDE SEQUENCE</scope>
    <source>
        <strain evidence="2">KCTC 12344</strain>
    </source>
</reference>
<protein>
    <submittedName>
        <fullName evidence="2">UPF0225 protein</fullName>
    </submittedName>
</protein>
<dbReference type="InterPro" id="IPR048469">
    <property type="entry name" value="YchJ-like_M"/>
</dbReference>
<accession>A0AA87YCS9</accession>
<dbReference type="Proteomes" id="UP000619512">
    <property type="component" value="Unassembled WGS sequence"/>
</dbReference>
<reference evidence="2" key="1">
    <citation type="journal article" date="2014" name="Int. J. Syst. Evol. Microbiol.">
        <title>Complete genome sequence of Corynebacterium casei LMG S-19264T (=DSM 44701T), isolated from a smear-ripened cheese.</title>
        <authorList>
            <consortium name="US DOE Joint Genome Institute (JGI-PGF)"/>
            <person name="Walter F."/>
            <person name="Albersmeier A."/>
            <person name="Kalinowski J."/>
            <person name="Ruckert C."/>
        </authorList>
    </citation>
    <scope>NUCLEOTIDE SEQUENCE</scope>
    <source>
        <strain evidence="2">KCTC 12344</strain>
    </source>
</reference>
<sequence length="157" mass="17622">MSDLHMSKSKTPIGCPCGGAALATCCGPFIDGYLDPAKLPPTAEQLMRSRYTAFTLRNEAYLLATWHPGTRPTDRIVDPDETLQWLGLEVKSALRLRQRKVEPANPNEDFVEFVARFRVAGKGQRLHEVSRFLREPDPALGGVSRWFYVDGEFPDKS</sequence>
<dbReference type="AlphaFoldDB" id="A0AA87YCS9"/>
<comment type="caution">
    <text evidence="2">The sequence shown here is derived from an EMBL/GenBank/DDBJ whole genome shotgun (WGS) entry which is preliminary data.</text>
</comment>